<dbReference type="SUPFAM" id="SSF56719">
    <property type="entry name" value="Type II DNA topoisomerase"/>
    <property type="match status" value="1"/>
</dbReference>
<protein>
    <recommendedName>
        <fullName evidence="3">DNA topoisomerase (ATP-hydrolyzing)</fullName>
        <ecNumber evidence="3">5.6.2.2</ecNumber>
    </recommendedName>
</protein>
<dbReference type="InterPro" id="IPR013758">
    <property type="entry name" value="Topo_IIA_A/C_ab"/>
</dbReference>
<evidence type="ECO:0000256" key="2">
    <source>
        <dbReference type="ARBA" id="ARBA00008263"/>
    </source>
</evidence>
<dbReference type="NCBIfam" id="NF004044">
    <property type="entry name" value="PRK05561.1"/>
    <property type="match status" value="1"/>
</dbReference>
<proteinExistence type="inferred from homology"/>
<evidence type="ECO:0000313" key="11">
    <source>
        <dbReference type="EMBL" id="CUS02163.2"/>
    </source>
</evidence>
<dbReference type="InterPro" id="IPR013760">
    <property type="entry name" value="Topo_IIA-like_dom_sf"/>
</dbReference>
<reference evidence="11" key="1">
    <citation type="submission" date="2016-01" db="EMBL/GenBank/DDBJ databases">
        <authorList>
            <person name="Mcilroy J.S."/>
            <person name="Karst M S."/>
            <person name="Albertsen M."/>
        </authorList>
    </citation>
    <scope>NUCLEOTIDE SEQUENCE</scope>
    <source>
        <strain evidence="11">Cfx-K</strain>
    </source>
</reference>
<comment type="similarity">
    <text evidence="2">Belongs to the type II topoisomerase GyrA/ParC subunit family.</text>
</comment>
<dbReference type="InterPro" id="IPR006691">
    <property type="entry name" value="GyrA/parC_rep"/>
</dbReference>
<organism evidence="11 12">
    <name type="scientific">Candidatus Promineifilum breve</name>
    <dbReference type="NCBI Taxonomy" id="1806508"/>
    <lineage>
        <taxon>Bacteria</taxon>
        <taxon>Bacillati</taxon>
        <taxon>Chloroflexota</taxon>
        <taxon>Ardenticatenia</taxon>
        <taxon>Candidatus Promineifilales</taxon>
        <taxon>Candidatus Promineifilaceae</taxon>
        <taxon>Candidatus Promineifilum</taxon>
    </lineage>
</organism>
<keyword evidence="5 7" id="KW-0238">DNA-binding</keyword>
<comment type="catalytic activity">
    <reaction evidence="1 7">
        <text>ATP-dependent breakage, passage and rejoining of double-stranded DNA.</text>
        <dbReference type="EC" id="5.6.2.2"/>
    </reaction>
</comment>
<dbReference type="RefSeq" id="WP_095041810.1">
    <property type="nucleotide sequence ID" value="NZ_LN890655.1"/>
</dbReference>
<dbReference type="GO" id="GO:0009330">
    <property type="term" value="C:DNA topoisomerase type II (double strand cut, ATP-hydrolyzing) complex"/>
    <property type="evidence" value="ECO:0007669"/>
    <property type="project" value="TreeGrafter"/>
</dbReference>
<keyword evidence="8" id="KW-0175">Coiled coil</keyword>
<dbReference type="AlphaFoldDB" id="A0A170PDR7"/>
<feature type="region of interest" description="Disordered" evidence="9">
    <location>
        <begin position="809"/>
        <end position="830"/>
    </location>
</feature>
<dbReference type="FunFam" id="1.10.268.10:FF:000001">
    <property type="entry name" value="DNA gyrase subunit A"/>
    <property type="match status" value="1"/>
</dbReference>
<evidence type="ECO:0000256" key="5">
    <source>
        <dbReference type="ARBA" id="ARBA00023125"/>
    </source>
</evidence>
<feature type="coiled-coil region" evidence="8">
    <location>
        <begin position="426"/>
        <end position="465"/>
    </location>
</feature>
<dbReference type="PANTHER" id="PTHR43493">
    <property type="entry name" value="DNA GYRASE/TOPOISOMERASE SUBUNIT A"/>
    <property type="match status" value="1"/>
</dbReference>
<accession>A0A170PDR7</accession>
<dbReference type="SUPFAM" id="SSF101904">
    <property type="entry name" value="GyrA/ParC C-terminal domain-like"/>
    <property type="match status" value="1"/>
</dbReference>
<sequence>MEVGLIKQVNIDQEMRESYLSYAMSVIVSRALPDARDGLKPVQRRILYAMYDMGLRPETSYKKSARVVGEVLGKYHPHGDQPVYEAMVRMAQDFSMRYMLVDGQGNFGSIDGDAAAAMRYTEARMSSMGFDLLEDIDKNTIDFEPNFDDSLREPSVLPATIPNLLVNGSSGIAVGMATSIPPHNLGEIVGALVYMLDNWAGLDDISVADLMRFVQGPDFPTGGLIARQRGDGDETDAIAAAYATGRGRVVVRARAHIEQMGRNKSRIIITEIPYQVNKTNLLGRIADLHRDGRLEGLTDLRDESDRRGLRIIIETTRTVDAEDVLADLFRLTPLQSTFSISLLALVNNEPRVLTLKQALRYYLEHRLEVIRRRSQYDLDKARQRAHILQGLLIALDHLDEVIELIRRSRSADTAKTNLIERFKLSEEQAQAILDMQLRRLATLERKKIQDEYKEKVALIKELEKLLDHPELMRQQIRKELLEVNEKFGDKRRTQIVDTVNGGVLTSAGLLPDEQVWVMVGEKGTLGRAAAVPAMARKPLEQPAALLRAGTRDVLYLLSASGRAVGLPVHRIPESEEIGKGESWTNLTPLGRADHLAAVFSLSPDESREGYLFLTTLAGVVKRVRLEDLPGVTTEPFTVINVAEDDALGWARLTNGGQEVLLASSSGQAIRFSEDSVRPMGLPASGVLGIKLDSDTDGIVGMDVVSPNSFVWSITDNGLAKATPIDDYPLQNRYGQGVINLRLPKGANEVVATTLLTKGATLIVTTSGGVTKRIGLSDTVLGARSVRPQAALTLAAKSRVTGVVLPLADGATPKKDVSASEPPKKRRKATP</sequence>
<dbReference type="GO" id="GO:0005524">
    <property type="term" value="F:ATP binding"/>
    <property type="evidence" value="ECO:0007669"/>
    <property type="project" value="InterPro"/>
</dbReference>
<evidence type="ECO:0000256" key="3">
    <source>
        <dbReference type="ARBA" id="ARBA00012895"/>
    </source>
</evidence>
<dbReference type="InterPro" id="IPR013757">
    <property type="entry name" value="Topo_IIA_A_a_sf"/>
</dbReference>
<dbReference type="GO" id="GO:0003677">
    <property type="term" value="F:DNA binding"/>
    <property type="evidence" value="ECO:0007669"/>
    <property type="project" value="UniProtKB-UniRule"/>
</dbReference>
<dbReference type="Pfam" id="PF00521">
    <property type="entry name" value="DNA_topoisoIV"/>
    <property type="match status" value="1"/>
</dbReference>
<dbReference type="NCBIfam" id="TIGR01063">
    <property type="entry name" value="gyrA"/>
    <property type="match status" value="1"/>
</dbReference>
<evidence type="ECO:0000256" key="4">
    <source>
        <dbReference type="ARBA" id="ARBA00023029"/>
    </source>
</evidence>
<dbReference type="Gene3D" id="3.30.1360.40">
    <property type="match status" value="1"/>
</dbReference>
<dbReference type="Gene3D" id="3.90.199.10">
    <property type="entry name" value="Topoisomerase II, domain 5"/>
    <property type="match status" value="1"/>
</dbReference>
<dbReference type="GO" id="GO:0005737">
    <property type="term" value="C:cytoplasm"/>
    <property type="evidence" value="ECO:0007669"/>
    <property type="project" value="TreeGrafter"/>
</dbReference>
<dbReference type="Gene3D" id="1.10.268.10">
    <property type="entry name" value="Topoisomerase, domain 3"/>
    <property type="match status" value="1"/>
</dbReference>
<dbReference type="NCBIfam" id="NF004043">
    <property type="entry name" value="PRK05560.1"/>
    <property type="match status" value="1"/>
</dbReference>
<keyword evidence="6 7" id="KW-0413">Isomerase</keyword>
<evidence type="ECO:0000313" key="12">
    <source>
        <dbReference type="Proteomes" id="UP000215027"/>
    </source>
</evidence>
<dbReference type="GO" id="GO:0034335">
    <property type="term" value="F:DNA negative supercoiling activity"/>
    <property type="evidence" value="ECO:0007669"/>
    <property type="project" value="UniProtKB-ARBA"/>
</dbReference>
<dbReference type="Proteomes" id="UP000215027">
    <property type="component" value="Chromosome I"/>
</dbReference>
<dbReference type="PROSITE" id="PS52040">
    <property type="entry name" value="TOPO_IIA"/>
    <property type="match status" value="1"/>
</dbReference>
<keyword evidence="4 7" id="KW-0799">Topoisomerase</keyword>
<evidence type="ECO:0000256" key="7">
    <source>
        <dbReference type="PROSITE-ProRule" id="PRU01384"/>
    </source>
</evidence>
<feature type="active site" description="O-(5'-phospho-DNA)-tyrosine intermediate" evidence="7">
    <location>
        <position position="120"/>
    </location>
</feature>
<dbReference type="InterPro" id="IPR002205">
    <property type="entry name" value="Topo_IIA_dom_A"/>
</dbReference>
<evidence type="ECO:0000256" key="9">
    <source>
        <dbReference type="SAM" id="MobiDB-lite"/>
    </source>
</evidence>
<dbReference type="PANTHER" id="PTHR43493:SF5">
    <property type="entry name" value="DNA GYRASE SUBUNIT A, CHLOROPLASTIC_MITOCHONDRIAL"/>
    <property type="match status" value="1"/>
</dbReference>
<name>A0A170PDR7_9CHLR</name>
<dbReference type="EMBL" id="LN890655">
    <property type="protein sequence ID" value="CUS02163.2"/>
    <property type="molecule type" value="Genomic_DNA"/>
</dbReference>
<evidence type="ECO:0000259" key="10">
    <source>
        <dbReference type="PROSITE" id="PS52040"/>
    </source>
</evidence>
<dbReference type="Pfam" id="PF03989">
    <property type="entry name" value="DNA_gyraseA_C"/>
    <property type="match status" value="3"/>
</dbReference>
<dbReference type="InterPro" id="IPR050220">
    <property type="entry name" value="Type_II_DNA_Topoisomerases"/>
</dbReference>
<dbReference type="InterPro" id="IPR035516">
    <property type="entry name" value="Gyrase/topoIV_suA_C"/>
</dbReference>
<dbReference type="FunFam" id="3.30.1360.40:FF:000002">
    <property type="entry name" value="DNA gyrase subunit A"/>
    <property type="match status" value="1"/>
</dbReference>
<dbReference type="CDD" id="cd00187">
    <property type="entry name" value="TOP4c"/>
    <property type="match status" value="1"/>
</dbReference>
<dbReference type="KEGG" id="pbf:CFX0092_A0282"/>
<dbReference type="OrthoDB" id="9806486at2"/>
<dbReference type="EC" id="5.6.2.2" evidence="3"/>
<evidence type="ECO:0000256" key="8">
    <source>
        <dbReference type="SAM" id="Coils"/>
    </source>
</evidence>
<dbReference type="GO" id="GO:0006265">
    <property type="term" value="P:DNA topological change"/>
    <property type="evidence" value="ECO:0007669"/>
    <property type="project" value="UniProtKB-UniRule"/>
</dbReference>
<gene>
    <name evidence="11" type="primary">gyrA</name>
    <name evidence="11" type="ORF">CFX0092_A0282</name>
</gene>
<feature type="domain" description="Topo IIA-type catalytic" evidence="10">
    <location>
        <begin position="32"/>
        <end position="509"/>
    </location>
</feature>
<dbReference type="Gene3D" id="2.120.10.90">
    <property type="entry name" value="DNA gyrase/topoisomerase IV, subunit A, C-terminal"/>
    <property type="match status" value="1"/>
</dbReference>
<evidence type="ECO:0000256" key="1">
    <source>
        <dbReference type="ARBA" id="ARBA00000185"/>
    </source>
</evidence>
<evidence type="ECO:0000256" key="6">
    <source>
        <dbReference type="ARBA" id="ARBA00023235"/>
    </source>
</evidence>
<dbReference type="SMART" id="SM00434">
    <property type="entry name" value="TOP4c"/>
    <property type="match status" value="1"/>
</dbReference>
<keyword evidence="12" id="KW-1185">Reference proteome</keyword>